<name>A0ACC3TBK8_LIPKO</name>
<proteinExistence type="predicted"/>
<accession>A0ACC3TBK8</accession>
<protein>
    <submittedName>
        <fullName evidence="1">Uncharacterized protein</fullName>
    </submittedName>
</protein>
<reference evidence="2" key="1">
    <citation type="journal article" date="2024" name="Front. Bioeng. Biotechnol.">
        <title>Genome-scale model development and genomic sequencing of the oleaginous clade Lipomyces.</title>
        <authorList>
            <person name="Czajka J.J."/>
            <person name="Han Y."/>
            <person name="Kim J."/>
            <person name="Mondo S.J."/>
            <person name="Hofstad B.A."/>
            <person name="Robles A."/>
            <person name="Haridas S."/>
            <person name="Riley R."/>
            <person name="LaButti K."/>
            <person name="Pangilinan J."/>
            <person name="Andreopoulos W."/>
            <person name="Lipzen A."/>
            <person name="Yan J."/>
            <person name="Wang M."/>
            <person name="Ng V."/>
            <person name="Grigoriev I.V."/>
            <person name="Spatafora J.W."/>
            <person name="Magnuson J.K."/>
            <person name="Baker S.E."/>
            <person name="Pomraning K.R."/>
        </authorList>
    </citation>
    <scope>NUCLEOTIDE SEQUENCE [LARGE SCALE GENOMIC DNA]</scope>
    <source>
        <strain evidence="2">CBS 7786</strain>
    </source>
</reference>
<sequence>MSNLNIMGSNQQRRRRIHFICLLACPIRFLASCHSSSYQSERQRRSNNLGESYIPTTTTISTTSSTSFSSAAQSLTTSATDAGADVTNKRQQPSGLPAHQREKLLPEHIFDHVWDSSFTLLEKHQALPRDLPACETTTEVSLRSPILSNITDSGNSRVRPVLKVANQCFTLRVLSDAVNWIDDIVWDLLHRTDTFDFPPSIGAIRSSVLQRHPSLQQDLNGPDKKSTCNNMSDFLNLLTHRLAVQQERFLEELYCMHTSMAGNYAVCSTECLASHIYGEFFAFDRYDDYTADSRQRYLQYAALWRHVAEEIDLDGPHVADEWWSLAELKFKAMAAQLRNSRLDEKDRYLQRVLDED</sequence>
<dbReference type="EMBL" id="MU971336">
    <property type="protein sequence ID" value="KAK9241030.1"/>
    <property type="molecule type" value="Genomic_DNA"/>
</dbReference>
<keyword evidence="2" id="KW-1185">Reference proteome</keyword>
<evidence type="ECO:0000313" key="2">
    <source>
        <dbReference type="Proteomes" id="UP001433508"/>
    </source>
</evidence>
<comment type="caution">
    <text evidence="1">The sequence shown here is derived from an EMBL/GenBank/DDBJ whole genome shotgun (WGS) entry which is preliminary data.</text>
</comment>
<organism evidence="1 2">
    <name type="scientific">Lipomyces kononenkoae</name>
    <name type="common">Yeast</name>
    <dbReference type="NCBI Taxonomy" id="34357"/>
    <lineage>
        <taxon>Eukaryota</taxon>
        <taxon>Fungi</taxon>
        <taxon>Dikarya</taxon>
        <taxon>Ascomycota</taxon>
        <taxon>Saccharomycotina</taxon>
        <taxon>Lipomycetes</taxon>
        <taxon>Lipomycetales</taxon>
        <taxon>Lipomycetaceae</taxon>
        <taxon>Lipomyces</taxon>
    </lineage>
</organism>
<evidence type="ECO:0000313" key="1">
    <source>
        <dbReference type="EMBL" id="KAK9241030.1"/>
    </source>
</evidence>
<dbReference type="Proteomes" id="UP001433508">
    <property type="component" value="Unassembled WGS sequence"/>
</dbReference>
<gene>
    <name evidence="1" type="ORF">V1525DRAFT_352329</name>
</gene>